<comment type="caution">
    <text evidence="2">The sequence shown here is derived from an EMBL/GenBank/DDBJ whole genome shotgun (WGS) entry which is preliminary data.</text>
</comment>
<feature type="region of interest" description="Disordered" evidence="1">
    <location>
        <begin position="299"/>
        <end position="322"/>
    </location>
</feature>
<organism evidence="2 3">
    <name type="scientific">Catenulispora yoronensis</name>
    <dbReference type="NCBI Taxonomy" id="450799"/>
    <lineage>
        <taxon>Bacteria</taxon>
        <taxon>Bacillati</taxon>
        <taxon>Actinomycetota</taxon>
        <taxon>Actinomycetes</taxon>
        <taxon>Catenulisporales</taxon>
        <taxon>Catenulisporaceae</taxon>
        <taxon>Catenulispora</taxon>
    </lineage>
</organism>
<sequence length="322" mass="33899">MTISYERLHAACVRLHSAAENNHRIHGFAAPLLVFLPETGPEDLVLVPDGIPPQHVLDAFARRADAVAILTIGEAWVSVPGLSAQQMAALAPEDLPRPSSDPDRAEEIVTHCVGIGPDGTTMVLTRASRIRRTPFGTMVSDPVDGVPGTRRDGATEALAAALRPAQPSAEPRPTRAPEDTPMPPPAPPAEPGAADPSACPGCSVSVGTLHADACCIGWCAATGRQRRDGCDVAHGCRTDPRRDCRTSWSGEQPGLSDARRLGWYAVRTSDGWTSAAPETPGAVEDLNRLIAEGVWVDAQQRYQAPGTDPGPATSGGDADRED</sequence>
<name>A0ABN2VJC2_9ACTN</name>
<keyword evidence="3" id="KW-1185">Reference proteome</keyword>
<dbReference type="RefSeq" id="WP_344671817.1">
    <property type="nucleotide sequence ID" value="NZ_BAAAQN010000093.1"/>
</dbReference>
<feature type="region of interest" description="Disordered" evidence="1">
    <location>
        <begin position="162"/>
        <end position="198"/>
    </location>
</feature>
<dbReference type="EMBL" id="BAAAQN010000093">
    <property type="protein sequence ID" value="GAA2063840.1"/>
    <property type="molecule type" value="Genomic_DNA"/>
</dbReference>
<evidence type="ECO:0000313" key="2">
    <source>
        <dbReference type="EMBL" id="GAA2063840.1"/>
    </source>
</evidence>
<evidence type="ECO:0000256" key="1">
    <source>
        <dbReference type="SAM" id="MobiDB-lite"/>
    </source>
</evidence>
<feature type="compositionally biased region" description="Pro residues" evidence="1">
    <location>
        <begin position="180"/>
        <end position="190"/>
    </location>
</feature>
<evidence type="ECO:0000313" key="3">
    <source>
        <dbReference type="Proteomes" id="UP001500751"/>
    </source>
</evidence>
<gene>
    <name evidence="2" type="ORF">GCM10009839_89080</name>
</gene>
<dbReference type="Proteomes" id="UP001500751">
    <property type="component" value="Unassembled WGS sequence"/>
</dbReference>
<protein>
    <submittedName>
        <fullName evidence="2">Uncharacterized protein</fullName>
    </submittedName>
</protein>
<reference evidence="2 3" key="1">
    <citation type="journal article" date="2019" name="Int. J. Syst. Evol. Microbiol.">
        <title>The Global Catalogue of Microorganisms (GCM) 10K type strain sequencing project: providing services to taxonomists for standard genome sequencing and annotation.</title>
        <authorList>
            <consortium name="The Broad Institute Genomics Platform"/>
            <consortium name="The Broad Institute Genome Sequencing Center for Infectious Disease"/>
            <person name="Wu L."/>
            <person name="Ma J."/>
        </authorList>
    </citation>
    <scope>NUCLEOTIDE SEQUENCE [LARGE SCALE GENOMIC DNA]</scope>
    <source>
        <strain evidence="2 3">JCM 16014</strain>
    </source>
</reference>
<accession>A0ABN2VJC2</accession>
<proteinExistence type="predicted"/>